<keyword evidence="6" id="KW-0472">Membrane</keyword>
<feature type="repeat" description="ANK" evidence="3">
    <location>
        <begin position="185"/>
        <end position="218"/>
    </location>
</feature>
<feature type="transmembrane region" description="Helical" evidence="6">
    <location>
        <begin position="1477"/>
        <end position="1497"/>
    </location>
</feature>
<proteinExistence type="predicted"/>
<evidence type="ECO:0000256" key="6">
    <source>
        <dbReference type="SAM" id="Phobius"/>
    </source>
</evidence>
<feature type="repeat" description="ANK" evidence="3">
    <location>
        <begin position="356"/>
        <end position="388"/>
    </location>
</feature>
<protein>
    <recommendedName>
        <fullName evidence="9">Ion transport domain-containing protein</fullName>
    </recommendedName>
</protein>
<evidence type="ECO:0008006" key="9">
    <source>
        <dbReference type="Google" id="ProtNLM"/>
    </source>
</evidence>
<dbReference type="InterPro" id="IPR002110">
    <property type="entry name" value="Ankyrin_rpt"/>
</dbReference>
<dbReference type="Pfam" id="PF12796">
    <property type="entry name" value="Ank_2"/>
    <property type="match status" value="9"/>
</dbReference>
<dbReference type="EMBL" id="JARAKH010000048">
    <property type="protein sequence ID" value="KAK8376368.1"/>
    <property type="molecule type" value="Genomic_DNA"/>
</dbReference>
<dbReference type="Pfam" id="PF13637">
    <property type="entry name" value="Ank_4"/>
    <property type="match status" value="1"/>
</dbReference>
<feature type="repeat" description="ANK" evidence="3">
    <location>
        <begin position="151"/>
        <end position="184"/>
    </location>
</feature>
<evidence type="ECO:0000256" key="3">
    <source>
        <dbReference type="PROSITE-ProRule" id="PRU00023"/>
    </source>
</evidence>
<feature type="repeat" description="ANK" evidence="3">
    <location>
        <begin position="591"/>
        <end position="623"/>
    </location>
</feature>
<feature type="repeat" description="ANK" evidence="3">
    <location>
        <begin position="983"/>
        <end position="1015"/>
    </location>
</feature>
<feature type="repeat" description="ANK" evidence="3">
    <location>
        <begin position="950"/>
        <end position="982"/>
    </location>
</feature>
<feature type="repeat" description="ANK" evidence="3">
    <location>
        <begin position="759"/>
        <end position="791"/>
    </location>
</feature>
<accession>A0AAW0SNR9</accession>
<feature type="transmembrane region" description="Helical" evidence="6">
    <location>
        <begin position="1328"/>
        <end position="1350"/>
    </location>
</feature>
<dbReference type="Pfam" id="PF00023">
    <property type="entry name" value="Ank"/>
    <property type="match status" value="3"/>
</dbReference>
<feature type="compositionally biased region" description="Basic and acidic residues" evidence="5">
    <location>
        <begin position="1"/>
        <end position="13"/>
    </location>
</feature>
<evidence type="ECO:0000313" key="7">
    <source>
        <dbReference type="EMBL" id="KAK8376367.1"/>
    </source>
</evidence>
<feature type="repeat" description="ANK" evidence="3">
    <location>
        <begin position="219"/>
        <end position="251"/>
    </location>
</feature>
<dbReference type="PROSITE" id="PS50297">
    <property type="entry name" value="ANK_REP_REGION"/>
    <property type="match status" value="17"/>
</dbReference>
<feature type="repeat" description="ANK" evidence="3">
    <location>
        <begin position="1016"/>
        <end position="1048"/>
    </location>
</feature>
<dbReference type="PANTHER" id="PTHR24173">
    <property type="entry name" value="ANKYRIN REPEAT CONTAINING"/>
    <property type="match status" value="1"/>
</dbReference>
<keyword evidence="4" id="KW-0175">Coiled coil</keyword>
<dbReference type="InterPro" id="IPR036770">
    <property type="entry name" value="Ankyrin_rpt-contain_sf"/>
</dbReference>
<dbReference type="Proteomes" id="UP001487740">
    <property type="component" value="Unassembled WGS sequence"/>
</dbReference>
<feature type="repeat" description="ANK" evidence="3">
    <location>
        <begin position="1049"/>
        <end position="1081"/>
    </location>
</feature>
<feature type="repeat" description="ANK" evidence="3">
    <location>
        <begin position="624"/>
        <end position="657"/>
    </location>
</feature>
<feature type="repeat" description="ANK" evidence="3">
    <location>
        <begin position="524"/>
        <end position="556"/>
    </location>
</feature>
<feature type="transmembrane region" description="Helical" evidence="6">
    <location>
        <begin position="1517"/>
        <end position="1539"/>
    </location>
</feature>
<comment type="caution">
    <text evidence="7">The sequence shown here is derived from an EMBL/GenBank/DDBJ whole genome shotgun (WGS) entry which is preliminary data.</text>
</comment>
<feature type="repeat" description="ANK" evidence="3">
    <location>
        <begin position="691"/>
        <end position="724"/>
    </location>
</feature>
<dbReference type="PANTHER" id="PTHR24173:SF74">
    <property type="entry name" value="ANKYRIN REPEAT DOMAIN-CONTAINING PROTEIN 16"/>
    <property type="match status" value="1"/>
</dbReference>
<feature type="repeat" description="ANK" evidence="3">
    <location>
        <begin position="457"/>
        <end position="489"/>
    </location>
</feature>
<dbReference type="SMART" id="SM00248">
    <property type="entry name" value="ANK"/>
    <property type="match status" value="30"/>
</dbReference>
<dbReference type="SUPFAM" id="SSF48403">
    <property type="entry name" value="Ankyrin repeat"/>
    <property type="match status" value="4"/>
</dbReference>
<feature type="region of interest" description="Disordered" evidence="5">
    <location>
        <begin position="1"/>
        <end position="21"/>
    </location>
</feature>
<feature type="repeat" description="ANK" evidence="3">
    <location>
        <begin position="658"/>
        <end position="690"/>
    </location>
</feature>
<dbReference type="PRINTS" id="PR01415">
    <property type="entry name" value="ANKYRIN"/>
</dbReference>
<dbReference type="Gene3D" id="1.25.40.20">
    <property type="entry name" value="Ankyrin repeat-containing domain"/>
    <property type="match status" value="11"/>
</dbReference>
<feature type="repeat" description="ANK" evidence="3">
    <location>
        <begin position="252"/>
        <end position="285"/>
    </location>
</feature>
<keyword evidence="6" id="KW-1133">Transmembrane helix</keyword>
<feature type="transmembrane region" description="Helical" evidence="6">
    <location>
        <begin position="1581"/>
        <end position="1602"/>
    </location>
</feature>
<gene>
    <name evidence="7" type="ORF">O3P69_009783</name>
</gene>
<keyword evidence="6" id="KW-0812">Transmembrane</keyword>
<evidence type="ECO:0000256" key="2">
    <source>
        <dbReference type="ARBA" id="ARBA00023043"/>
    </source>
</evidence>
<feature type="repeat" description="ANK" evidence="3">
    <location>
        <begin position="118"/>
        <end position="150"/>
    </location>
</feature>
<feature type="repeat" description="ANK" evidence="3">
    <location>
        <begin position="1082"/>
        <end position="1105"/>
    </location>
</feature>
<keyword evidence="8" id="KW-1185">Reference proteome</keyword>
<feature type="coiled-coil region" evidence="4">
    <location>
        <begin position="891"/>
        <end position="918"/>
    </location>
</feature>
<keyword evidence="2 3" id="KW-0040">ANK repeat</keyword>
<reference evidence="7 8" key="1">
    <citation type="submission" date="2023-03" db="EMBL/GenBank/DDBJ databases">
        <title>High-quality genome of Scylla paramamosain provides insights in environmental adaptation.</title>
        <authorList>
            <person name="Zhang L."/>
        </authorList>
    </citation>
    <scope>NUCLEOTIDE SEQUENCE [LARGE SCALE GENOMIC DNA]</scope>
    <source>
        <strain evidence="7">LZ_2023a</strain>
        <tissue evidence="7">Muscle</tissue>
    </source>
</reference>
<evidence type="ECO:0000256" key="5">
    <source>
        <dbReference type="SAM" id="MobiDB-lite"/>
    </source>
</evidence>
<keyword evidence="1" id="KW-0677">Repeat</keyword>
<feature type="repeat" description="ANK" evidence="3">
    <location>
        <begin position="490"/>
        <end position="523"/>
    </location>
</feature>
<feature type="repeat" description="ANK" evidence="3">
    <location>
        <begin position="422"/>
        <end position="446"/>
    </location>
</feature>
<organism evidence="7 8">
    <name type="scientific">Scylla paramamosain</name>
    <name type="common">Mud crab</name>
    <dbReference type="NCBI Taxonomy" id="85552"/>
    <lineage>
        <taxon>Eukaryota</taxon>
        <taxon>Metazoa</taxon>
        <taxon>Ecdysozoa</taxon>
        <taxon>Arthropoda</taxon>
        <taxon>Crustacea</taxon>
        <taxon>Multicrustacea</taxon>
        <taxon>Malacostraca</taxon>
        <taxon>Eumalacostraca</taxon>
        <taxon>Eucarida</taxon>
        <taxon>Decapoda</taxon>
        <taxon>Pleocyemata</taxon>
        <taxon>Brachyura</taxon>
        <taxon>Eubrachyura</taxon>
        <taxon>Portunoidea</taxon>
        <taxon>Portunidae</taxon>
        <taxon>Portuninae</taxon>
        <taxon>Scylla</taxon>
    </lineage>
</organism>
<sequence>MGVVKERERERRMGGRRNSLTSYTNIFSPNRKMAGSGGTVNIAMAVMQSGAASHIIHIPQPAPVPNDPPTCWEKLQCYMFGPKDNMDLIRAAREGKHEDCKKILQKGISNINTQDKTTKQTALHTAAYHGKEKLVDLLLSYKAKHNIQDSQGNTPLHLAIKNGHCSCSKRILEYASQKINVANKAHNTPLHLAVKKGYKEIADELLKKSTANINAPDNIKRTALHIAAHQGKEEFVDLLLNHRAKCNIQDSQGNTPLHLAIKNDHCSCSKRILEWNNVNINLVNEEMETPLHIAVSKDYKNIVEKCLEKSTVDSGAQNKKNIETALYNDVSKDYKEIVEKLLEKSTANIDAQNKESKDTALHIAIRMKKDDLVDLLLRYNANCNAQNSKGSTPLHLAIKHIPQRVERILQCKNLQTDLVSEDYNTPLYLAVKKNNMVIVKKLLEMGTANIDAQDKKAKQTALHVAANCGKEEIVEVLLNHNANCNIQDSQGNTPLHLAIIKGHHSCSEKILGGNTANIHLVNENQDSPLHLAVKVGHVTIADKLLDMELDYNAVDSLGNTALHLLAEGGYLDCCKKLLQKDVVNLNAKNDTGDTPLHLATRAGKSNIVTLLQHYPGDCNSQNNSQDTPLHLAVNGGHFNCVTELLRFKNLRIDSTNKDDSTALHCAVKNGNSDIVALLLLHHANCNAKDRLGNTPLHCAVTKGNEACCIKLLKCSNLEINEMNTSQEAALHVAARLGRHSMCDLILKHPDKIIDIKDKQEHTPLHLATKENNHEVIKLLLSKGADWRLRDKHSYVPLHYAAAKGYEESCEYLANAVKESGKSYAFKLKNRRTPLILAAMAGHHHCCEMLPLDNIDQQDSFGKTALIYAIEADYENTALFLLRNNAKTDVEILSKKNKANQTKKELKEKKSQIKEHTTILHLAAEKRANKCLECLLKDPNTKELLSRTDENGHTPLHEAINSEALDCAKILLFEGTSPMATTNAGMTPLHLAAKKGDPGLCSLLLSYKVDMNAENNDQETPLHMAAKHGCLDACRALMKKGIRKLAKDKSGRTPLHLAAENGHAQVVQFLIKKGGHPHERDDKDSTALHLAAAKGHLQVCQILVSNARRLVTTMNKEGKLSMDVAFENLKDDVFAFLISKLKPETENGGGPHSAPDNAKKKNMEKRTLFHKYMHQALRPQGQNKPREAAAEGILASEWWTAAFFIEDEEKGHNSDTEDEYSDTQERSPYCTNFHEMINNHPGLALKALDRYHASLSPKSDQNHNFRLFEDNLCSEAGVKHSGRSHAPMTGQRLLQDHPVSLMMKKPEWPNLLQHPFTDSWLMYFWRISVFYIFMLLLFIEVVYLTSLHFFMDNVDNWVQIKHKCNTTQEQFCHLSSSPGKGEDHADAMQGGLLLGKVNTQVDSNFKCSQRTSLVQWQWIFVVVMTIIIAFLECICVYRLRMKYLKWQRLVKISQLIFTFLSWLPIGTCGFQHNVSNGWQWHCGIIGLLLEWILVINMLNQLPVLFVFMPITKRFFFGYIKALLYITLLLFAFSYIFQLLLDDYDAFQSRPLAMIKMIVWLFGDLNYESTFIEKHPLHPDMTMLMFVSFIIIMGGFIANLAVTLPSERLDEFRRDATFFQKLTQSTLLLEIQACFPWFQQQEFKNKADKSKSWMKNLIDKMLQKIFSANIIEETKKDNPLEDLEQQVATLVDMCQEQGREMKELRQQLILLFKLMAEKD</sequence>
<dbReference type="EMBL" id="JARAKH010000048">
    <property type="protein sequence ID" value="KAK8376367.1"/>
    <property type="molecule type" value="Genomic_DNA"/>
</dbReference>
<name>A0AAW0SNR9_SCYPA</name>
<dbReference type="PROSITE" id="PS50088">
    <property type="entry name" value="ANK_REPEAT"/>
    <property type="match status" value="21"/>
</dbReference>
<evidence type="ECO:0000256" key="4">
    <source>
        <dbReference type="SAM" id="Coils"/>
    </source>
</evidence>
<feature type="repeat" description="ANK" evidence="3">
    <location>
        <begin position="557"/>
        <end position="590"/>
    </location>
</feature>
<feature type="coiled-coil region" evidence="4">
    <location>
        <begin position="1678"/>
        <end position="1705"/>
    </location>
</feature>
<evidence type="ECO:0000313" key="8">
    <source>
        <dbReference type="Proteomes" id="UP001487740"/>
    </source>
</evidence>
<feature type="transmembrane region" description="Helical" evidence="6">
    <location>
        <begin position="1417"/>
        <end position="1436"/>
    </location>
</feature>
<evidence type="ECO:0000256" key="1">
    <source>
        <dbReference type="ARBA" id="ARBA00022737"/>
    </source>
</evidence>